<dbReference type="InterPro" id="IPR048376">
    <property type="entry name" value="YqiJ_N"/>
</dbReference>
<evidence type="ECO:0000313" key="5">
    <source>
        <dbReference type="EMBL" id="MCR2832446.1"/>
    </source>
</evidence>
<feature type="transmembrane region" description="Helical" evidence="2">
    <location>
        <begin position="103"/>
        <end position="121"/>
    </location>
</feature>
<evidence type="ECO:0000259" key="3">
    <source>
        <dbReference type="Pfam" id="PF07290"/>
    </source>
</evidence>
<feature type="transmembrane region" description="Helical" evidence="2">
    <location>
        <begin position="7"/>
        <end position="27"/>
    </location>
</feature>
<organism evidence="5 6">
    <name type="scientific">Parerythrobacter lacustris</name>
    <dbReference type="NCBI Taxonomy" id="2969984"/>
    <lineage>
        <taxon>Bacteria</taxon>
        <taxon>Pseudomonadati</taxon>
        <taxon>Pseudomonadota</taxon>
        <taxon>Alphaproteobacteria</taxon>
        <taxon>Sphingomonadales</taxon>
        <taxon>Erythrobacteraceae</taxon>
        <taxon>Parerythrobacter</taxon>
    </lineage>
</organism>
<accession>A0ABT1XLA8</accession>
<dbReference type="Pfam" id="PF21001">
    <property type="entry name" value="YqiJ_N"/>
    <property type="match status" value="1"/>
</dbReference>
<keyword evidence="2" id="KW-0472">Membrane</keyword>
<evidence type="ECO:0000259" key="4">
    <source>
        <dbReference type="Pfam" id="PF21001"/>
    </source>
</evidence>
<dbReference type="InterPro" id="IPR010840">
    <property type="entry name" value="YqiJ_OB"/>
</dbReference>
<evidence type="ECO:0000256" key="1">
    <source>
        <dbReference type="SAM" id="MobiDB-lite"/>
    </source>
</evidence>
<feature type="transmembrane region" description="Helical" evidence="2">
    <location>
        <begin position="70"/>
        <end position="91"/>
    </location>
</feature>
<sequence length="214" mass="22342">MTWLADYNLPFTIALGLMLVLAVLQILGVGDLFDADAAPDAELAGNLDPASAAGLGGAVTTLLGIGRVPFFVWLVAFLFLFAGIGFGIQGMADGLLGAPLDPLLASVLALVATVPATAIAVRPLGRIMPQDETSAVGLDSLLGRRASISTGTSKRGSPARAKVHDRHGHAHHVMVEPHEDASEMLEGDEVLLVRREGQTFYGTAVSERRLAPAE</sequence>
<reference evidence="5 6" key="1">
    <citation type="submission" date="2022-08" db="EMBL/GenBank/DDBJ databases">
        <title>Polyphasic taxonomy analysis of Qipengyuania sp.RS5-5.</title>
        <authorList>
            <person name="Xamxidin M."/>
            <person name="Wu M."/>
        </authorList>
    </citation>
    <scope>NUCLEOTIDE SEQUENCE [LARGE SCALE GENOMIC DNA]</scope>
    <source>
        <strain evidence="5 6">RS5-5</strain>
    </source>
</reference>
<feature type="transmembrane region" description="Helical" evidence="2">
    <location>
        <begin position="47"/>
        <end position="65"/>
    </location>
</feature>
<dbReference type="Proteomes" id="UP001206067">
    <property type="component" value="Unassembled WGS sequence"/>
</dbReference>
<evidence type="ECO:0000313" key="6">
    <source>
        <dbReference type="Proteomes" id="UP001206067"/>
    </source>
</evidence>
<feature type="domain" description="Inner membrane protein YqiJ OB-fold" evidence="3">
    <location>
        <begin position="140"/>
        <end position="201"/>
    </location>
</feature>
<proteinExistence type="predicted"/>
<keyword evidence="6" id="KW-1185">Reference proteome</keyword>
<feature type="region of interest" description="Disordered" evidence="1">
    <location>
        <begin position="148"/>
        <end position="168"/>
    </location>
</feature>
<keyword evidence="2" id="KW-1133">Transmembrane helix</keyword>
<name>A0ABT1XLA8_9SPHN</name>
<dbReference type="Pfam" id="PF07290">
    <property type="entry name" value="YqiJ_OB"/>
    <property type="match status" value="1"/>
</dbReference>
<keyword evidence="2" id="KW-0812">Transmembrane</keyword>
<evidence type="ECO:0000256" key="2">
    <source>
        <dbReference type="SAM" id="Phobius"/>
    </source>
</evidence>
<gene>
    <name evidence="5" type="ORF">NSO95_00685</name>
</gene>
<comment type="caution">
    <text evidence="5">The sequence shown here is derived from an EMBL/GenBank/DDBJ whole genome shotgun (WGS) entry which is preliminary data.</text>
</comment>
<feature type="domain" description="Inner membrane protein YqiJ N-terminal" evidence="4">
    <location>
        <begin position="8"/>
        <end position="117"/>
    </location>
</feature>
<dbReference type="RefSeq" id="WP_257594211.1">
    <property type="nucleotide sequence ID" value="NZ_JANKHH010000001.1"/>
</dbReference>
<protein>
    <submittedName>
        <fullName evidence="5">YqiJ family protein</fullName>
    </submittedName>
</protein>
<dbReference type="EMBL" id="JANKHH010000001">
    <property type="protein sequence ID" value="MCR2832446.1"/>
    <property type="molecule type" value="Genomic_DNA"/>
</dbReference>